<protein>
    <submittedName>
        <fullName evidence="7">Periplasmic monoheme cytochrome c553</fullName>
        <ecNumber evidence="7">5.1.1.3</ecNumber>
    </submittedName>
</protein>
<reference evidence="7 8" key="1">
    <citation type="submission" date="2020-02" db="EMBL/GenBank/DDBJ databases">
        <title>Complete genome sequence of the novel Campylobacter species Candidatus Campylobacter infans.</title>
        <authorList>
            <person name="Duim B."/>
            <person name="Zomer A."/>
            <person name="van der Graaf L."/>
            <person name="Wagenaar J."/>
        </authorList>
    </citation>
    <scope>NUCLEOTIDE SEQUENCE [LARGE SCALE GENOMIC DNA]</scope>
    <source>
        <strain evidence="7 8">19S00001</strain>
    </source>
</reference>
<dbReference type="GO" id="GO:0008881">
    <property type="term" value="F:glutamate racemase activity"/>
    <property type="evidence" value="ECO:0007669"/>
    <property type="project" value="UniProtKB-EC"/>
</dbReference>
<evidence type="ECO:0000256" key="5">
    <source>
        <dbReference type="SAM" id="SignalP"/>
    </source>
</evidence>
<name>A0A7H9CJD0_9BACT</name>
<dbReference type="InterPro" id="IPR009056">
    <property type="entry name" value="Cyt_c-like_dom"/>
</dbReference>
<dbReference type="PROSITE" id="PS51007">
    <property type="entry name" value="CYTC"/>
    <property type="match status" value="1"/>
</dbReference>
<keyword evidence="7" id="KW-0413">Isomerase</keyword>
<dbReference type="EMBL" id="CP049075">
    <property type="protein sequence ID" value="QLI05791.1"/>
    <property type="molecule type" value="Genomic_DNA"/>
</dbReference>
<evidence type="ECO:0000259" key="6">
    <source>
        <dbReference type="PROSITE" id="PS51007"/>
    </source>
</evidence>
<gene>
    <name evidence="7" type="primary">cccA1</name>
    <name evidence="7" type="ORF">CINF_1306</name>
</gene>
<evidence type="ECO:0000256" key="4">
    <source>
        <dbReference type="PROSITE-ProRule" id="PRU00433"/>
    </source>
</evidence>
<evidence type="ECO:0000256" key="3">
    <source>
        <dbReference type="ARBA" id="ARBA00023004"/>
    </source>
</evidence>
<dbReference type="AlphaFoldDB" id="A0A7H9CJD0"/>
<keyword evidence="1 4" id="KW-0349">Heme</keyword>
<feature type="domain" description="Cytochrome c" evidence="6">
    <location>
        <begin position="32"/>
        <end position="119"/>
    </location>
</feature>
<keyword evidence="2 4" id="KW-0479">Metal-binding</keyword>
<dbReference type="SUPFAM" id="SSF46626">
    <property type="entry name" value="Cytochrome c"/>
    <property type="match status" value="1"/>
</dbReference>
<evidence type="ECO:0000256" key="2">
    <source>
        <dbReference type="ARBA" id="ARBA00022723"/>
    </source>
</evidence>
<dbReference type="EC" id="5.1.1.3" evidence="7"/>
<dbReference type="RefSeq" id="WP_179974959.1">
    <property type="nucleotide sequence ID" value="NZ_CP049075.1"/>
</dbReference>
<dbReference type="PROSITE" id="PS51257">
    <property type="entry name" value="PROKAR_LIPOPROTEIN"/>
    <property type="match status" value="1"/>
</dbReference>
<evidence type="ECO:0000313" key="7">
    <source>
        <dbReference type="EMBL" id="QLI05791.1"/>
    </source>
</evidence>
<dbReference type="Proteomes" id="UP000509414">
    <property type="component" value="Chromosome"/>
</dbReference>
<dbReference type="GO" id="GO:0020037">
    <property type="term" value="F:heme binding"/>
    <property type="evidence" value="ECO:0007669"/>
    <property type="project" value="InterPro"/>
</dbReference>
<organism evidence="7 8">
    <name type="scientific">Candidatus Campylobacter infans</name>
    <dbReference type="NCBI Taxonomy" id="2561898"/>
    <lineage>
        <taxon>Bacteria</taxon>
        <taxon>Pseudomonadati</taxon>
        <taxon>Campylobacterota</taxon>
        <taxon>Epsilonproteobacteria</taxon>
        <taxon>Campylobacterales</taxon>
        <taxon>Campylobacteraceae</taxon>
        <taxon>Campylobacter</taxon>
    </lineage>
</organism>
<feature type="chain" id="PRO_5028941985" evidence="5">
    <location>
        <begin position="21"/>
        <end position="125"/>
    </location>
</feature>
<dbReference type="GO" id="GO:0009055">
    <property type="term" value="F:electron transfer activity"/>
    <property type="evidence" value="ECO:0007669"/>
    <property type="project" value="InterPro"/>
</dbReference>
<evidence type="ECO:0000256" key="1">
    <source>
        <dbReference type="ARBA" id="ARBA00022617"/>
    </source>
</evidence>
<evidence type="ECO:0000313" key="8">
    <source>
        <dbReference type="Proteomes" id="UP000509414"/>
    </source>
</evidence>
<feature type="signal peptide" evidence="5">
    <location>
        <begin position="1"/>
        <end position="20"/>
    </location>
</feature>
<dbReference type="Pfam" id="PF00034">
    <property type="entry name" value="Cytochrom_C"/>
    <property type="match status" value="1"/>
</dbReference>
<dbReference type="KEGG" id="cinf:CINF_1306"/>
<proteinExistence type="predicted"/>
<dbReference type="InterPro" id="IPR036909">
    <property type="entry name" value="Cyt_c-like_dom_sf"/>
</dbReference>
<dbReference type="GO" id="GO:0046872">
    <property type="term" value="F:metal ion binding"/>
    <property type="evidence" value="ECO:0007669"/>
    <property type="project" value="UniProtKB-KW"/>
</dbReference>
<keyword evidence="3 4" id="KW-0408">Iron</keyword>
<keyword evidence="5" id="KW-0732">Signal</keyword>
<accession>A0A7H9CJD0</accession>
<keyword evidence="8" id="KW-1185">Reference proteome</keyword>
<sequence length="125" mass="14223">MLKIKFFIFLFISIAFSSCAQNEKSEQEILQSKINHGKALYAKDCIVCHGQKAEKAYMGEVPPIKDLDFAVRLEMMKQYKNGGLGEKGAYGLANVKQDVMLKLSQDDMEHINLYIQTLISEEKNK</sequence>
<dbReference type="Gene3D" id="1.10.760.10">
    <property type="entry name" value="Cytochrome c-like domain"/>
    <property type="match status" value="1"/>
</dbReference>